<dbReference type="AlphaFoldDB" id="A0A061DZD9"/>
<dbReference type="GO" id="GO:0006139">
    <property type="term" value="P:nucleobase-containing compound metabolic process"/>
    <property type="evidence" value="ECO:0007669"/>
    <property type="project" value="InterPro"/>
</dbReference>
<dbReference type="STRING" id="3641.A0A061DZD9"/>
<keyword evidence="5" id="KW-1185">Reference proteome</keyword>
<dbReference type="PANTHER" id="PTHR13620:SF80">
    <property type="entry name" value="3'-5' EXONUCLEASE DOMAIN-CONTAINING PROTEIN"/>
    <property type="match status" value="1"/>
</dbReference>
<reference evidence="4 5" key="1">
    <citation type="journal article" date="2013" name="Genome Biol.">
        <title>The genome sequence of the most widely cultivated cacao type and its use to identify candidate genes regulating pod color.</title>
        <authorList>
            <person name="Motamayor J.C."/>
            <person name="Mockaitis K."/>
            <person name="Schmutz J."/>
            <person name="Haiminen N."/>
            <person name="Iii D.L."/>
            <person name="Cornejo O."/>
            <person name="Findley S.D."/>
            <person name="Zheng P."/>
            <person name="Utro F."/>
            <person name="Royaert S."/>
            <person name="Saski C."/>
            <person name="Jenkins J."/>
            <person name="Podicheti R."/>
            <person name="Zhao M."/>
            <person name="Scheffler B.E."/>
            <person name="Stack J.C."/>
            <person name="Feltus F.A."/>
            <person name="Mustiga G.M."/>
            <person name="Amores F."/>
            <person name="Phillips W."/>
            <person name="Marelli J.P."/>
            <person name="May G.D."/>
            <person name="Shapiro H."/>
            <person name="Ma J."/>
            <person name="Bustamante C.D."/>
            <person name="Schnell R.J."/>
            <person name="Main D."/>
            <person name="Gilbert D."/>
            <person name="Parida L."/>
            <person name="Kuhn D.N."/>
        </authorList>
    </citation>
    <scope>NUCLEOTIDE SEQUENCE [LARGE SCALE GENOMIC DNA]</scope>
    <source>
        <strain evidence="5">cv. Matina 1-6</strain>
    </source>
</reference>
<organism evidence="4 5">
    <name type="scientific">Theobroma cacao</name>
    <name type="common">Cacao</name>
    <name type="synonym">Cocoa</name>
    <dbReference type="NCBI Taxonomy" id="3641"/>
    <lineage>
        <taxon>Eukaryota</taxon>
        <taxon>Viridiplantae</taxon>
        <taxon>Streptophyta</taxon>
        <taxon>Embryophyta</taxon>
        <taxon>Tracheophyta</taxon>
        <taxon>Spermatophyta</taxon>
        <taxon>Magnoliopsida</taxon>
        <taxon>eudicotyledons</taxon>
        <taxon>Gunneridae</taxon>
        <taxon>Pentapetalae</taxon>
        <taxon>rosids</taxon>
        <taxon>malvids</taxon>
        <taxon>Malvales</taxon>
        <taxon>Malvaceae</taxon>
        <taxon>Byttnerioideae</taxon>
        <taxon>Theobroma</taxon>
    </lineage>
</organism>
<evidence type="ECO:0000256" key="2">
    <source>
        <dbReference type="ARBA" id="ARBA00022801"/>
    </source>
</evidence>
<dbReference type="GO" id="GO:0008408">
    <property type="term" value="F:3'-5' exonuclease activity"/>
    <property type="evidence" value="ECO:0000318"/>
    <property type="project" value="GO_Central"/>
</dbReference>
<dbReference type="GO" id="GO:0005737">
    <property type="term" value="C:cytoplasm"/>
    <property type="evidence" value="ECO:0000318"/>
    <property type="project" value="GO_Central"/>
</dbReference>
<dbReference type="InterPro" id="IPR002562">
    <property type="entry name" value="3'-5'_exonuclease_dom"/>
</dbReference>
<proteinExistence type="predicted"/>
<dbReference type="eggNOG" id="ENOG502S1UE">
    <property type="taxonomic scope" value="Eukaryota"/>
</dbReference>
<evidence type="ECO:0000313" key="4">
    <source>
        <dbReference type="EMBL" id="EOX95388.1"/>
    </source>
</evidence>
<keyword evidence="1" id="KW-0540">Nuclease</keyword>
<dbReference type="HOGENOM" id="CLU_049674_3_2_1"/>
<dbReference type="Proteomes" id="UP000026915">
    <property type="component" value="Chromosome 1"/>
</dbReference>
<dbReference type="SUPFAM" id="SSF53098">
    <property type="entry name" value="Ribonuclease H-like"/>
    <property type="match status" value="1"/>
</dbReference>
<dbReference type="InterPro" id="IPR012337">
    <property type="entry name" value="RNaseH-like_sf"/>
</dbReference>
<feature type="domain" description="3'-5' exonuclease" evidence="3">
    <location>
        <begin position="99"/>
        <end position="183"/>
    </location>
</feature>
<dbReference type="GO" id="GO:0005634">
    <property type="term" value="C:nucleus"/>
    <property type="evidence" value="ECO:0000318"/>
    <property type="project" value="GO_Central"/>
</dbReference>
<dbReference type="Pfam" id="PF01612">
    <property type="entry name" value="DNA_pol_A_exo1"/>
    <property type="match status" value="1"/>
</dbReference>
<dbReference type="InParanoid" id="A0A061DZD9"/>
<dbReference type="InterPro" id="IPR036397">
    <property type="entry name" value="RNaseH_sf"/>
</dbReference>
<dbReference type="GO" id="GO:0003676">
    <property type="term" value="F:nucleic acid binding"/>
    <property type="evidence" value="ECO:0007669"/>
    <property type="project" value="InterPro"/>
</dbReference>
<dbReference type="PANTHER" id="PTHR13620">
    <property type="entry name" value="3-5 EXONUCLEASE"/>
    <property type="match status" value="1"/>
</dbReference>
<dbReference type="EMBL" id="CM001879">
    <property type="protein sequence ID" value="EOX95388.1"/>
    <property type="molecule type" value="Genomic_DNA"/>
</dbReference>
<dbReference type="InterPro" id="IPR051132">
    <property type="entry name" value="3-5_Exonuclease_domain"/>
</dbReference>
<gene>
    <name evidence="4" type="ORF">TCM_004901</name>
</gene>
<name>A0A061DZD9_THECC</name>
<dbReference type="Gene3D" id="3.30.420.10">
    <property type="entry name" value="Ribonuclease H-like superfamily/Ribonuclease H"/>
    <property type="match status" value="1"/>
</dbReference>
<keyword evidence="2" id="KW-0378">Hydrolase</keyword>
<sequence>MEISVEKINVKDANYFYDAYNVHVEDHRILTIVTYCEVTAGKWIKDSKKAYNSKPLPNTVIVGLSVERRLDDYSRYGLRDTPYQLLHLCIGSHCLIYHLPDRYDYRDAPVKFLNSFLSDPKVVVVGMEIKEKASKLKRDFGVKIKNVVDLNELALKGMNRDELDLGRYDLDKLAKAVLGKHVDVVRPEKKIEWFATGKWCHYYSDELSQEKVLFTTVDAYLYFWIGSELFDMIHGNDSSAAGSSKKNKKKKNKKK</sequence>
<evidence type="ECO:0000313" key="5">
    <source>
        <dbReference type="Proteomes" id="UP000026915"/>
    </source>
</evidence>
<dbReference type="Gramene" id="EOX95388">
    <property type="protein sequence ID" value="EOX95388"/>
    <property type="gene ID" value="TCM_004901"/>
</dbReference>
<protein>
    <recommendedName>
        <fullName evidence="3">3'-5' exonuclease domain-containing protein</fullName>
    </recommendedName>
</protein>
<evidence type="ECO:0000256" key="1">
    <source>
        <dbReference type="ARBA" id="ARBA00022722"/>
    </source>
</evidence>
<accession>A0A061DZD9</accession>
<dbReference type="OMA" id="WIYDPYN"/>
<evidence type="ECO:0000259" key="3">
    <source>
        <dbReference type="Pfam" id="PF01612"/>
    </source>
</evidence>